<dbReference type="Pfam" id="PF09454">
    <property type="entry name" value="Vps23_core"/>
    <property type="match status" value="1"/>
</dbReference>
<feature type="compositionally biased region" description="Polar residues" evidence="3">
    <location>
        <begin position="279"/>
        <end position="300"/>
    </location>
</feature>
<protein>
    <recommendedName>
        <fullName evidence="4">UEV domain-containing protein</fullName>
    </recommendedName>
</protein>
<evidence type="ECO:0000313" key="5">
    <source>
        <dbReference type="EMBL" id="KAA8898979.1"/>
    </source>
</evidence>
<evidence type="ECO:0000256" key="1">
    <source>
        <dbReference type="ARBA" id="ARBA00009594"/>
    </source>
</evidence>
<organism evidence="5 6">
    <name type="scientific">Diutina rugosa</name>
    <name type="common">Yeast</name>
    <name type="synonym">Candida rugosa</name>
    <dbReference type="NCBI Taxonomy" id="5481"/>
    <lineage>
        <taxon>Eukaryota</taxon>
        <taxon>Fungi</taxon>
        <taxon>Dikarya</taxon>
        <taxon>Ascomycota</taxon>
        <taxon>Saccharomycotina</taxon>
        <taxon>Pichiomycetes</taxon>
        <taxon>Debaryomycetaceae</taxon>
        <taxon>Diutina</taxon>
    </lineage>
</organism>
<dbReference type="CDD" id="cd11685">
    <property type="entry name" value="UEV_TSG101-like"/>
    <property type="match status" value="1"/>
</dbReference>
<accession>A0A642UH28</accession>
<dbReference type="OMA" id="RFYHPYL"/>
<dbReference type="OrthoDB" id="306304at2759"/>
<evidence type="ECO:0000259" key="4">
    <source>
        <dbReference type="PROSITE" id="PS51322"/>
    </source>
</evidence>
<dbReference type="PROSITE" id="PS51322">
    <property type="entry name" value="UEV"/>
    <property type="match status" value="1"/>
</dbReference>
<keyword evidence="6" id="KW-1185">Reference proteome</keyword>
<dbReference type="EMBL" id="SWFT01000131">
    <property type="protein sequence ID" value="KAA8898979.1"/>
    <property type="molecule type" value="Genomic_DNA"/>
</dbReference>
<feature type="compositionally biased region" description="Polar residues" evidence="3">
    <location>
        <begin position="180"/>
        <end position="204"/>
    </location>
</feature>
<sequence length="532" mass="58453">MSVPASVTNWLYQVIQPQYVDKETVYNHVCQFLGVHYRQNLRFKVKTREFIDPQSGQSALLVNLSGTIPASVQQVYAPGTHPNPVPIDIWIPFNYPEQIPVVYAQADHSHGLYLQANNNFDTSGRFYHPMLSQWHSDPRNPHNNLLSLMDVVVQSVSANSPVTGHRPEAIAPAKPAKVGATNTGTSSGPQLTPQSTSGSRQTTGPPLPLKPQTTATGLQPPLPPKPYAQQDKPLPHIPNGVPQPSPMSPPPVPYPQNSHFHHQHRQQPAPPPPHMHASSGPQQLPYPQTNTPQRIPQATSLPYPAHTPSPHQALPYTGSPTPPSRNQTINPDILDTVGPESSTTTSAKDQHTQHRVMAAVASVVPQIQPPTDEIDANHAKTEVLSQQLGHHLQQAKENEKILDGHVDYLRQQLSSLQASNQRLQKLEIANSEDKSIIYTAIDNNGTPQAPVDIKDYVVPDSVLVGQLYDVVADIKATKDCINLIGGKFPQASELINDANIDQSVKVLRNLGRELFWLELMKTEVGRELGLKQ</sequence>
<proteinExistence type="inferred from homology"/>
<dbReference type="InterPro" id="IPR016135">
    <property type="entry name" value="UBQ-conjugating_enzyme/RWD"/>
</dbReference>
<dbReference type="GO" id="GO:0000813">
    <property type="term" value="C:ESCRT I complex"/>
    <property type="evidence" value="ECO:0007669"/>
    <property type="project" value="TreeGrafter"/>
</dbReference>
<reference evidence="5 6" key="1">
    <citation type="submission" date="2019-07" db="EMBL/GenBank/DDBJ databases">
        <title>Genome assembly of two rare yeast pathogens: Diutina rugosa and Trichomonascus ciferrii.</title>
        <authorList>
            <person name="Mixao V."/>
            <person name="Saus E."/>
            <person name="Hansen A."/>
            <person name="Lass-Flor C."/>
            <person name="Gabaldon T."/>
        </authorList>
    </citation>
    <scope>NUCLEOTIDE SEQUENCE [LARGE SCALE GENOMIC DNA]</scope>
    <source>
        <strain evidence="5 6">CBS 613</strain>
    </source>
</reference>
<dbReference type="GeneID" id="54783142"/>
<evidence type="ECO:0000313" key="6">
    <source>
        <dbReference type="Proteomes" id="UP000449547"/>
    </source>
</evidence>
<keyword evidence="2" id="KW-0175">Coiled coil</keyword>
<dbReference type="InterPro" id="IPR008883">
    <property type="entry name" value="UEV_N"/>
</dbReference>
<comment type="similarity">
    <text evidence="1">Belongs to the ubiquitin-conjugating enzyme family. UEV subfamily.</text>
</comment>
<comment type="caution">
    <text evidence="5">The sequence shown here is derived from an EMBL/GenBank/DDBJ whole genome shotgun (WGS) entry which is preliminary data.</text>
</comment>
<name>A0A642UH28_DIURU</name>
<dbReference type="PANTHER" id="PTHR23306:SF3">
    <property type="entry name" value="TUMOR SUPPRESSOR PROTEIN 101"/>
    <property type="match status" value="1"/>
</dbReference>
<dbReference type="GO" id="GO:0043130">
    <property type="term" value="F:ubiquitin binding"/>
    <property type="evidence" value="ECO:0007669"/>
    <property type="project" value="TreeGrafter"/>
</dbReference>
<dbReference type="GO" id="GO:0015031">
    <property type="term" value="P:protein transport"/>
    <property type="evidence" value="ECO:0007669"/>
    <property type="project" value="InterPro"/>
</dbReference>
<evidence type="ECO:0000256" key="3">
    <source>
        <dbReference type="SAM" id="MobiDB-lite"/>
    </source>
</evidence>
<dbReference type="Proteomes" id="UP000449547">
    <property type="component" value="Unassembled WGS sequence"/>
</dbReference>
<dbReference type="InterPro" id="IPR017916">
    <property type="entry name" value="SB_dom"/>
</dbReference>
<dbReference type="SUPFAM" id="SSF54495">
    <property type="entry name" value="UBC-like"/>
    <property type="match status" value="1"/>
</dbReference>
<feature type="domain" description="UEV" evidence="4">
    <location>
        <begin position="6"/>
        <end position="166"/>
    </location>
</feature>
<gene>
    <name evidence="5" type="ORF">DIURU_004491</name>
</gene>
<feature type="region of interest" description="Disordered" evidence="3">
    <location>
        <begin position="159"/>
        <end position="330"/>
    </location>
</feature>
<dbReference type="InterPro" id="IPR052070">
    <property type="entry name" value="ESCRT-I_UEV_domain"/>
</dbReference>
<feature type="compositionally biased region" description="Pro residues" evidence="3">
    <location>
        <begin position="241"/>
        <end position="254"/>
    </location>
</feature>
<dbReference type="RefSeq" id="XP_034010712.1">
    <property type="nucleotide sequence ID" value="XM_034157370.1"/>
</dbReference>
<dbReference type="AlphaFoldDB" id="A0A642UH28"/>
<evidence type="ECO:0000256" key="2">
    <source>
        <dbReference type="ARBA" id="ARBA00023054"/>
    </source>
</evidence>
<dbReference type="VEuPathDB" id="FungiDB:DIURU_004491"/>
<dbReference type="Gene3D" id="3.10.110.10">
    <property type="entry name" value="Ubiquitin Conjugating Enzyme"/>
    <property type="match status" value="1"/>
</dbReference>
<dbReference type="Pfam" id="PF05743">
    <property type="entry name" value="UEV"/>
    <property type="match status" value="1"/>
</dbReference>
<dbReference type="PANTHER" id="PTHR23306">
    <property type="entry name" value="TUMOR SUSCEPTIBILITY GENE 101 PROTEIN-RELATED"/>
    <property type="match status" value="1"/>
</dbReference>